<dbReference type="InParanoid" id="A0A3N4LWE5"/>
<gene>
    <name evidence="1" type="ORF">L211DRAFT_334605</name>
</gene>
<organism evidence="1 2">
    <name type="scientific">Terfezia boudieri ATCC MYA-4762</name>
    <dbReference type="NCBI Taxonomy" id="1051890"/>
    <lineage>
        <taxon>Eukaryota</taxon>
        <taxon>Fungi</taxon>
        <taxon>Dikarya</taxon>
        <taxon>Ascomycota</taxon>
        <taxon>Pezizomycotina</taxon>
        <taxon>Pezizomycetes</taxon>
        <taxon>Pezizales</taxon>
        <taxon>Pezizaceae</taxon>
        <taxon>Terfezia</taxon>
    </lineage>
</organism>
<accession>A0A3N4LWE5</accession>
<evidence type="ECO:0000313" key="1">
    <source>
        <dbReference type="EMBL" id="RPB22355.1"/>
    </source>
</evidence>
<sequence length="91" mass="10390">MLILGMLVICSRDTRNRGPGKPQSLTHSSWWIRMTTSSIHLQVLSSVPPPNCSLWKVRTPHPTARSRQFANRCHINVTTLVRFSVVDKLLR</sequence>
<evidence type="ECO:0000313" key="2">
    <source>
        <dbReference type="Proteomes" id="UP000267821"/>
    </source>
</evidence>
<reference evidence="1 2" key="1">
    <citation type="journal article" date="2018" name="Nat. Ecol. Evol.">
        <title>Pezizomycetes genomes reveal the molecular basis of ectomycorrhizal truffle lifestyle.</title>
        <authorList>
            <person name="Murat C."/>
            <person name="Payen T."/>
            <person name="Noel B."/>
            <person name="Kuo A."/>
            <person name="Morin E."/>
            <person name="Chen J."/>
            <person name="Kohler A."/>
            <person name="Krizsan K."/>
            <person name="Balestrini R."/>
            <person name="Da Silva C."/>
            <person name="Montanini B."/>
            <person name="Hainaut M."/>
            <person name="Levati E."/>
            <person name="Barry K.W."/>
            <person name="Belfiori B."/>
            <person name="Cichocki N."/>
            <person name="Clum A."/>
            <person name="Dockter R.B."/>
            <person name="Fauchery L."/>
            <person name="Guy J."/>
            <person name="Iotti M."/>
            <person name="Le Tacon F."/>
            <person name="Lindquist E.A."/>
            <person name="Lipzen A."/>
            <person name="Malagnac F."/>
            <person name="Mello A."/>
            <person name="Molinier V."/>
            <person name="Miyauchi S."/>
            <person name="Poulain J."/>
            <person name="Riccioni C."/>
            <person name="Rubini A."/>
            <person name="Sitrit Y."/>
            <person name="Splivallo R."/>
            <person name="Traeger S."/>
            <person name="Wang M."/>
            <person name="Zifcakova L."/>
            <person name="Wipf D."/>
            <person name="Zambonelli A."/>
            <person name="Paolocci F."/>
            <person name="Nowrousian M."/>
            <person name="Ottonello S."/>
            <person name="Baldrian P."/>
            <person name="Spatafora J.W."/>
            <person name="Henrissat B."/>
            <person name="Nagy L.G."/>
            <person name="Aury J.M."/>
            <person name="Wincker P."/>
            <person name="Grigoriev I.V."/>
            <person name="Bonfante P."/>
            <person name="Martin F.M."/>
        </authorList>
    </citation>
    <scope>NUCLEOTIDE SEQUENCE [LARGE SCALE GENOMIC DNA]</scope>
    <source>
        <strain evidence="1 2">ATCC MYA-4762</strain>
    </source>
</reference>
<dbReference type="AlphaFoldDB" id="A0A3N4LWE5"/>
<protein>
    <submittedName>
        <fullName evidence="1">Uncharacterized protein</fullName>
    </submittedName>
</protein>
<dbReference type="EMBL" id="ML121552">
    <property type="protein sequence ID" value="RPB22355.1"/>
    <property type="molecule type" value="Genomic_DNA"/>
</dbReference>
<dbReference type="Proteomes" id="UP000267821">
    <property type="component" value="Unassembled WGS sequence"/>
</dbReference>
<name>A0A3N4LWE5_9PEZI</name>
<proteinExistence type="predicted"/>
<keyword evidence="2" id="KW-1185">Reference proteome</keyword>